<dbReference type="RefSeq" id="XP_013762223.1">
    <property type="nucleotide sequence ID" value="XM_013906769.1"/>
</dbReference>
<evidence type="ECO:0000256" key="9">
    <source>
        <dbReference type="ARBA" id="ARBA00022839"/>
    </source>
</evidence>
<sequence length="333" mass="34880">MGISGLLPALHGATTAIHVSELTGSVVGVDGASWLFRGGYICAHELCTGRPTRRFADYVLDAAQTLVDAGLTPVVVFDGAVVPVKAELEAVRCASRASQVAEGLAQLAGGNKCGYRKLMAGFPVSCEMAAAAKQVLDAAGIACMFAPYEADAQLAALFHAGVISAVVTDDSDMLAYGVDRVLVKFNKDSGRAHMIRLAHLARSTSLDLVGFDGDMFLHMCILAGCDYGPSLRGTGLKRAHALVKHAPTLATLLNVLAATDTVPRSYLTAFLAARLTFRHQTVFDPASHEARPLFPLDLASIPPLPHDAPPLPADLHAALSPAPSPPGTCIQPR</sequence>
<dbReference type="PRINTS" id="PR00853">
    <property type="entry name" value="XPGRADSUPER"/>
</dbReference>
<dbReference type="InterPro" id="IPR029060">
    <property type="entry name" value="PIN-like_dom_sf"/>
</dbReference>
<comment type="subunit">
    <text evidence="18">Interacts with the MLH1-PMS2 heterodimer via MLH1. Interacts with MSH3. Interacts with the MSH2-MSH6 heterodimer via MSH2, and this interaction may increase the processivity of the 5'-&gt;3' exonuclease activity. Interacts with PCNA, and this interaction may both stimulate the cryptic 3'-&gt;5' exonuclease activity and suppress the 5'-&gt;3' exonuclease activity. Interacts with WRN, and this interaction stimulates both the 5'-&gt;3' exonuclease activity and cleavage of 5'-overhanging flap structures. Interacts with RECQL/RECQ1, and this interaction stimulates cleavage of 5'-overhanging flap structures. Interacts with DNA helicase ZGRF1; the interaction is increased following DNA damage induction.</text>
</comment>
<keyword evidence="13" id="KW-0238">DNA-binding</keyword>
<dbReference type="Gene3D" id="3.40.50.1010">
    <property type="entry name" value="5'-nuclease"/>
    <property type="match status" value="1"/>
</dbReference>
<comment type="function">
    <text evidence="17">5'-&gt;3' double-stranded DNA exonuclease which may also possess a cryptic 3'-&gt;5' double-stranded DNA exonuclease activity. Functions in DNA mismatch repair (MMR) to excise mismatch-containing DNA tracts directed by strand breaks located either 5' or 3' to the mismatch. Also exhibits endonuclease activity against 5'-overhanging flap structures similar to those generated by displacement synthesis when DNA polymerase encounters the 5'-end of a downstream Okazaki fragment. Required for somatic hypermutation (SHM) and class switch recombination (CSR) of immunoglobulin genes. Essential for male and female meiosis.</text>
</comment>
<keyword evidence="9" id="KW-0269">Exonuclease</keyword>
<feature type="domain" description="XPG-I" evidence="20">
    <location>
        <begin position="137"/>
        <end position="208"/>
    </location>
</feature>
<dbReference type="GO" id="GO:0006281">
    <property type="term" value="P:DNA repair"/>
    <property type="evidence" value="ECO:0007669"/>
    <property type="project" value="UniProtKB-KW"/>
</dbReference>
<dbReference type="GO" id="GO:0005634">
    <property type="term" value="C:nucleus"/>
    <property type="evidence" value="ECO:0007669"/>
    <property type="project" value="UniProtKB-SubCell"/>
</dbReference>
<keyword evidence="23" id="KW-1185">Reference proteome</keyword>
<dbReference type="InterPro" id="IPR006085">
    <property type="entry name" value="XPG_DNA_repair_N"/>
</dbReference>
<dbReference type="GO" id="GO:0051321">
    <property type="term" value="P:meiotic cell cycle"/>
    <property type="evidence" value="ECO:0007669"/>
    <property type="project" value="UniProtKB-KW"/>
</dbReference>
<evidence type="ECO:0000256" key="1">
    <source>
        <dbReference type="ARBA" id="ARBA00001946"/>
    </source>
</evidence>
<keyword evidence="10" id="KW-0460">Magnesium</keyword>
<dbReference type="SUPFAM" id="SSF47807">
    <property type="entry name" value="5' to 3' exonuclease, C-terminal subdomain"/>
    <property type="match status" value="1"/>
</dbReference>
<dbReference type="Pfam" id="PF00752">
    <property type="entry name" value="XPG_N"/>
    <property type="match status" value="1"/>
</dbReference>
<keyword evidence="16" id="KW-0469">Meiosis</keyword>
<dbReference type="OMA" id="DVQFRAM"/>
<keyword evidence="6" id="KW-0255">Endonuclease</keyword>
<feature type="domain" description="XPG N-terminal" evidence="21">
    <location>
        <begin position="1"/>
        <end position="99"/>
    </location>
</feature>
<dbReference type="EMBL" id="GL349436">
    <property type="protein sequence ID" value="KNC52220.1"/>
    <property type="molecule type" value="Genomic_DNA"/>
</dbReference>
<dbReference type="Gene3D" id="1.10.150.20">
    <property type="entry name" value="5' to 3' exonuclease, C-terminal subdomain"/>
    <property type="match status" value="1"/>
</dbReference>
<evidence type="ECO:0000256" key="2">
    <source>
        <dbReference type="ARBA" id="ARBA00004123"/>
    </source>
</evidence>
<accession>A0A0L0DJ43</accession>
<dbReference type="STRING" id="461836.A0A0L0DJ43"/>
<evidence type="ECO:0000256" key="6">
    <source>
        <dbReference type="ARBA" id="ARBA00022759"/>
    </source>
</evidence>
<dbReference type="FunFam" id="3.40.50.1010:FF:000111">
    <property type="entry name" value="Exonuclease 1"/>
    <property type="match status" value="1"/>
</dbReference>
<dbReference type="PANTHER" id="PTHR11081">
    <property type="entry name" value="FLAP ENDONUCLEASE FAMILY MEMBER"/>
    <property type="match status" value="1"/>
</dbReference>
<dbReference type="AlphaFoldDB" id="A0A0L0DJ43"/>
<evidence type="ECO:0000313" key="23">
    <source>
        <dbReference type="Proteomes" id="UP000054408"/>
    </source>
</evidence>
<evidence type="ECO:0000256" key="11">
    <source>
        <dbReference type="ARBA" id="ARBA00022859"/>
    </source>
</evidence>
<evidence type="ECO:0000256" key="7">
    <source>
        <dbReference type="ARBA" id="ARBA00022763"/>
    </source>
</evidence>
<evidence type="ECO:0000259" key="20">
    <source>
        <dbReference type="SMART" id="SM00484"/>
    </source>
</evidence>
<evidence type="ECO:0000256" key="12">
    <source>
        <dbReference type="ARBA" id="ARBA00022990"/>
    </source>
</evidence>
<keyword evidence="15" id="KW-0539">Nucleus</keyword>
<dbReference type="SUPFAM" id="SSF88723">
    <property type="entry name" value="PIN domain-like"/>
    <property type="match status" value="1"/>
</dbReference>
<dbReference type="GeneID" id="25560820"/>
<dbReference type="SMART" id="SM00485">
    <property type="entry name" value="XPGN"/>
    <property type="match status" value="1"/>
</dbReference>
<keyword evidence="7" id="KW-0227">DNA damage</keyword>
<dbReference type="PANTHER" id="PTHR11081:SF65">
    <property type="entry name" value="DNA DAMAGE-INDUCIBLE PROTEIN DIN7-RELATED"/>
    <property type="match status" value="1"/>
</dbReference>
<dbReference type="FunFam" id="1.10.150.20:FF:000011">
    <property type="entry name" value="exonuclease 1"/>
    <property type="match status" value="1"/>
</dbReference>
<gene>
    <name evidence="22" type="ORF">AMSG_01048</name>
</gene>
<dbReference type="GO" id="GO:0004527">
    <property type="term" value="F:exonuclease activity"/>
    <property type="evidence" value="ECO:0007669"/>
    <property type="project" value="UniProtKB-KW"/>
</dbReference>
<evidence type="ECO:0000313" key="22">
    <source>
        <dbReference type="EMBL" id="KNC52220.1"/>
    </source>
</evidence>
<evidence type="ECO:0000256" key="5">
    <source>
        <dbReference type="ARBA" id="ARBA00022723"/>
    </source>
</evidence>
<evidence type="ECO:0000256" key="8">
    <source>
        <dbReference type="ARBA" id="ARBA00022801"/>
    </source>
</evidence>
<evidence type="ECO:0000256" key="3">
    <source>
        <dbReference type="ARBA" id="ARBA00022553"/>
    </source>
</evidence>
<proteinExistence type="predicted"/>
<evidence type="ECO:0000259" key="21">
    <source>
        <dbReference type="SMART" id="SM00485"/>
    </source>
</evidence>
<keyword evidence="12" id="KW-0007">Acetylation</keyword>
<keyword evidence="3" id="KW-0597">Phosphoprotein</keyword>
<reference evidence="22 23" key="1">
    <citation type="submission" date="2010-05" db="EMBL/GenBank/DDBJ databases">
        <title>The Genome Sequence of Thecamonas trahens ATCC 50062.</title>
        <authorList>
            <consortium name="The Broad Institute Genome Sequencing Platform"/>
            <person name="Russ C."/>
            <person name="Cuomo C."/>
            <person name="Shea T."/>
            <person name="Young S.K."/>
            <person name="Zeng Q."/>
            <person name="Koehrsen M."/>
            <person name="Haas B."/>
            <person name="Borodovsky M."/>
            <person name="Guigo R."/>
            <person name="Alvarado L."/>
            <person name="Berlin A."/>
            <person name="Bochicchio J."/>
            <person name="Borenstein D."/>
            <person name="Chapman S."/>
            <person name="Chen Z."/>
            <person name="Freedman E."/>
            <person name="Gellesch M."/>
            <person name="Goldberg J."/>
            <person name="Griggs A."/>
            <person name="Gujja S."/>
            <person name="Heilman E."/>
            <person name="Heiman D."/>
            <person name="Hepburn T."/>
            <person name="Howarth C."/>
            <person name="Jen D."/>
            <person name="Larson L."/>
            <person name="Mehta T."/>
            <person name="Park D."/>
            <person name="Pearson M."/>
            <person name="Roberts A."/>
            <person name="Saif S."/>
            <person name="Shenoy N."/>
            <person name="Sisk P."/>
            <person name="Stolte C."/>
            <person name="Sykes S."/>
            <person name="Thomson T."/>
            <person name="Walk T."/>
            <person name="White J."/>
            <person name="Yandava C."/>
            <person name="Burger G."/>
            <person name="Gray M.W."/>
            <person name="Holland P.W.H."/>
            <person name="King N."/>
            <person name="Lang F.B.F."/>
            <person name="Roger A.J."/>
            <person name="Ruiz-Trillo I."/>
            <person name="Lander E."/>
            <person name="Nusbaum C."/>
        </authorList>
    </citation>
    <scope>NUCLEOTIDE SEQUENCE [LARGE SCALE GENOMIC DNA]</scope>
    <source>
        <strain evidence="22 23">ATCC 50062</strain>
    </source>
</reference>
<evidence type="ECO:0000256" key="15">
    <source>
        <dbReference type="ARBA" id="ARBA00023242"/>
    </source>
</evidence>
<dbReference type="InterPro" id="IPR036279">
    <property type="entry name" value="5-3_exonuclease_C_sf"/>
</dbReference>
<dbReference type="Pfam" id="PF00867">
    <property type="entry name" value="XPG_I"/>
    <property type="match status" value="1"/>
</dbReference>
<dbReference type="InterPro" id="IPR044752">
    <property type="entry name" value="PIN-like_EXO1"/>
</dbReference>
<dbReference type="SMART" id="SM00484">
    <property type="entry name" value="XPGI"/>
    <property type="match status" value="1"/>
</dbReference>
<comment type="subcellular location">
    <subcellularLocation>
        <location evidence="2">Nucleus</location>
    </subcellularLocation>
</comment>
<feature type="region of interest" description="Disordered" evidence="19">
    <location>
        <begin position="312"/>
        <end position="333"/>
    </location>
</feature>
<name>A0A0L0DJ43_THETB</name>
<protein>
    <submittedName>
        <fullName evidence="22">Uncharacterized protein</fullName>
    </submittedName>
</protein>
<dbReference type="GO" id="GO:0003677">
    <property type="term" value="F:DNA binding"/>
    <property type="evidence" value="ECO:0007669"/>
    <property type="project" value="UniProtKB-KW"/>
</dbReference>
<dbReference type="Proteomes" id="UP000054408">
    <property type="component" value="Unassembled WGS sequence"/>
</dbReference>
<evidence type="ECO:0000256" key="17">
    <source>
        <dbReference type="ARBA" id="ARBA00057694"/>
    </source>
</evidence>
<dbReference type="OrthoDB" id="26491at2759"/>
<keyword evidence="14" id="KW-0234">DNA repair</keyword>
<comment type="cofactor">
    <cofactor evidence="1">
        <name>Mg(2+)</name>
        <dbReference type="ChEBI" id="CHEBI:18420"/>
    </cofactor>
</comment>
<dbReference type="eggNOG" id="KOG2518">
    <property type="taxonomic scope" value="Eukaryota"/>
</dbReference>
<evidence type="ECO:0000256" key="14">
    <source>
        <dbReference type="ARBA" id="ARBA00023204"/>
    </source>
</evidence>
<dbReference type="CDD" id="cd09857">
    <property type="entry name" value="PIN_EXO1"/>
    <property type="match status" value="1"/>
</dbReference>
<dbReference type="InterPro" id="IPR006086">
    <property type="entry name" value="XPG-I_dom"/>
</dbReference>
<evidence type="ECO:0000256" key="19">
    <source>
        <dbReference type="SAM" id="MobiDB-lite"/>
    </source>
</evidence>
<dbReference type="InterPro" id="IPR006084">
    <property type="entry name" value="XPG/Rad2"/>
</dbReference>
<evidence type="ECO:0000256" key="4">
    <source>
        <dbReference type="ARBA" id="ARBA00022722"/>
    </source>
</evidence>
<dbReference type="GO" id="GO:0002376">
    <property type="term" value="P:immune system process"/>
    <property type="evidence" value="ECO:0007669"/>
    <property type="project" value="UniProtKB-KW"/>
</dbReference>
<organism evidence="22 23">
    <name type="scientific">Thecamonas trahens ATCC 50062</name>
    <dbReference type="NCBI Taxonomy" id="461836"/>
    <lineage>
        <taxon>Eukaryota</taxon>
        <taxon>Apusozoa</taxon>
        <taxon>Apusomonadida</taxon>
        <taxon>Apusomonadidae</taxon>
        <taxon>Thecamonas</taxon>
    </lineage>
</organism>
<dbReference type="GO" id="GO:0046872">
    <property type="term" value="F:metal ion binding"/>
    <property type="evidence" value="ECO:0007669"/>
    <property type="project" value="UniProtKB-KW"/>
</dbReference>
<keyword evidence="4" id="KW-0540">Nuclease</keyword>
<evidence type="ECO:0000256" key="16">
    <source>
        <dbReference type="ARBA" id="ARBA00023254"/>
    </source>
</evidence>
<evidence type="ECO:0000256" key="10">
    <source>
        <dbReference type="ARBA" id="ARBA00022842"/>
    </source>
</evidence>
<keyword evidence="11" id="KW-0391">Immunity</keyword>
<keyword evidence="5" id="KW-0479">Metal-binding</keyword>
<dbReference type="GO" id="GO:0017108">
    <property type="term" value="F:5'-flap endonuclease activity"/>
    <property type="evidence" value="ECO:0007669"/>
    <property type="project" value="TreeGrafter"/>
</dbReference>
<evidence type="ECO:0000256" key="13">
    <source>
        <dbReference type="ARBA" id="ARBA00023125"/>
    </source>
</evidence>
<keyword evidence="8" id="KW-0378">Hydrolase</keyword>
<evidence type="ECO:0000256" key="18">
    <source>
        <dbReference type="ARBA" id="ARBA00064664"/>
    </source>
</evidence>